<name>A0A5C6FFE6_9BACT</name>
<feature type="compositionally biased region" description="Basic and acidic residues" evidence="1">
    <location>
        <begin position="350"/>
        <end position="376"/>
    </location>
</feature>
<accession>A0A5C6FFE6</accession>
<keyword evidence="2" id="KW-1133">Transmembrane helix</keyword>
<feature type="region of interest" description="Disordered" evidence="1">
    <location>
        <begin position="257"/>
        <end position="277"/>
    </location>
</feature>
<organism evidence="3 4">
    <name type="scientific">Rubripirellula tenax</name>
    <dbReference type="NCBI Taxonomy" id="2528015"/>
    <lineage>
        <taxon>Bacteria</taxon>
        <taxon>Pseudomonadati</taxon>
        <taxon>Planctomycetota</taxon>
        <taxon>Planctomycetia</taxon>
        <taxon>Pirellulales</taxon>
        <taxon>Pirellulaceae</taxon>
        <taxon>Rubripirellula</taxon>
    </lineage>
</organism>
<feature type="transmembrane region" description="Helical" evidence="2">
    <location>
        <begin position="26"/>
        <end position="44"/>
    </location>
</feature>
<protein>
    <submittedName>
        <fullName evidence="3">Uncharacterized protein</fullName>
    </submittedName>
</protein>
<evidence type="ECO:0000256" key="2">
    <source>
        <dbReference type="SAM" id="Phobius"/>
    </source>
</evidence>
<dbReference type="OrthoDB" id="280375at2"/>
<evidence type="ECO:0000256" key="1">
    <source>
        <dbReference type="SAM" id="MobiDB-lite"/>
    </source>
</evidence>
<feature type="region of interest" description="Disordered" evidence="1">
    <location>
        <begin position="317"/>
        <end position="530"/>
    </location>
</feature>
<comment type="caution">
    <text evidence="3">The sequence shown here is derived from an EMBL/GenBank/DDBJ whole genome shotgun (WGS) entry which is preliminary data.</text>
</comment>
<keyword evidence="2" id="KW-0472">Membrane</keyword>
<evidence type="ECO:0000313" key="3">
    <source>
        <dbReference type="EMBL" id="TWU60138.1"/>
    </source>
</evidence>
<feature type="compositionally biased region" description="Basic and acidic residues" evidence="1">
    <location>
        <begin position="473"/>
        <end position="484"/>
    </location>
</feature>
<feature type="compositionally biased region" description="Basic and acidic residues" evidence="1">
    <location>
        <begin position="491"/>
        <end position="530"/>
    </location>
</feature>
<feature type="compositionally biased region" description="Acidic residues" evidence="1">
    <location>
        <begin position="460"/>
        <end position="472"/>
    </location>
</feature>
<dbReference type="EMBL" id="SJPW01000001">
    <property type="protein sequence ID" value="TWU60138.1"/>
    <property type="molecule type" value="Genomic_DNA"/>
</dbReference>
<keyword evidence="4" id="KW-1185">Reference proteome</keyword>
<feature type="compositionally biased region" description="Basic and acidic residues" evidence="1">
    <location>
        <begin position="398"/>
        <end position="442"/>
    </location>
</feature>
<gene>
    <name evidence="3" type="ORF">Poly51_04120</name>
</gene>
<feature type="compositionally biased region" description="Acidic residues" evidence="1">
    <location>
        <begin position="322"/>
        <end position="333"/>
    </location>
</feature>
<proteinExistence type="predicted"/>
<feature type="compositionally biased region" description="Acidic residues" evidence="1">
    <location>
        <begin position="377"/>
        <end position="394"/>
    </location>
</feature>
<evidence type="ECO:0000313" key="4">
    <source>
        <dbReference type="Proteomes" id="UP000318288"/>
    </source>
</evidence>
<sequence>MSNSNSNSNNNSSSPFELFRRNLKPFMIFATLLALVSFVILPILQTYLQKRAGAGSDAVVAKFGGTDLTQTRVSYFTQNHAATVQFLSELANETISRGGVPRTSGFDYDAQSQQIRSLGINESPNDDGTIRTFMFAEEARKAGFELDDNALQVWLERFTDGLISPSEITARLMQATGNRMGPPHLYEQLRSHMLADVYLRRGNSGLFGNQGPLLTPDEQWKNFLKLNQNATINAYGLLVNDFIEKTDANPPEARVREVYDDGKDRDANDQSPEPGFHKRYNAKFEYLVGNYQTYLDEEVAKLSDEAVRAEYDRRLKGGDFQLPEEEAADEPAAADESAADAAETDDDMKDEAADEKAVVESDSGDAEKSEPEMKDEPAEEESEVAEESENEAEPASEPIEKAAEVKEKLEAQRDELKKDLEDVKKKVEDVKKLNEDAAKPAEADSSGIEFGNGARLVFFQDEDTEAESDEEEPAKKDVEKKAEPADEANADEPKKKDVAEKGEPKKEEAKKEEPKKEEPKKDDTPKVQTFEDVREDIARDLAGPLARDRMDKAVTAANTAMRTYFSRQGIYKSNLVSGKKVDPPAKPDLAKLAQEYGLTLEVIGPHSEATIGDEPIANSFEVGTQFGRRGPSFGIMMFGFDNGQTQLAKQPLFSPVRTADDQAGKMYVTWKTEETEAYTPSLDEVRDEVVLAIRTQEARKLATEAAAELVKQADAGKSLAELVPDEKKANFYEGLGPFTWMESFGFQGATIGNVPELDSVGEKFMSAVFTTDEGGYSAGANQPGRVIYIVQPSKFEPSTDELRRQFKQPVNRMMARMVASDLGEIRRGYYEQLDKTAGFEEIKPTDE</sequence>
<dbReference type="Proteomes" id="UP000318288">
    <property type="component" value="Unassembled WGS sequence"/>
</dbReference>
<feature type="compositionally biased region" description="Basic and acidic residues" evidence="1">
    <location>
        <begin position="257"/>
        <end position="268"/>
    </location>
</feature>
<dbReference type="AlphaFoldDB" id="A0A5C6FFE6"/>
<dbReference type="RefSeq" id="WP_146453700.1">
    <property type="nucleotide sequence ID" value="NZ_SJPW01000001.1"/>
</dbReference>
<reference evidence="3 4" key="1">
    <citation type="submission" date="2019-02" db="EMBL/GenBank/DDBJ databases">
        <title>Deep-cultivation of Planctomycetes and their phenomic and genomic characterization uncovers novel biology.</title>
        <authorList>
            <person name="Wiegand S."/>
            <person name="Jogler M."/>
            <person name="Boedeker C."/>
            <person name="Pinto D."/>
            <person name="Vollmers J."/>
            <person name="Rivas-Marin E."/>
            <person name="Kohn T."/>
            <person name="Peeters S.H."/>
            <person name="Heuer A."/>
            <person name="Rast P."/>
            <person name="Oberbeckmann S."/>
            <person name="Bunk B."/>
            <person name="Jeske O."/>
            <person name="Meyerdierks A."/>
            <person name="Storesund J.E."/>
            <person name="Kallscheuer N."/>
            <person name="Luecker S."/>
            <person name="Lage O.M."/>
            <person name="Pohl T."/>
            <person name="Merkel B.J."/>
            <person name="Hornburger P."/>
            <person name="Mueller R.-W."/>
            <person name="Bruemmer F."/>
            <person name="Labrenz M."/>
            <person name="Spormann A.M."/>
            <person name="Op Den Camp H."/>
            <person name="Overmann J."/>
            <person name="Amann R."/>
            <person name="Jetten M.S.M."/>
            <person name="Mascher T."/>
            <person name="Medema M.H."/>
            <person name="Devos D.P."/>
            <person name="Kaster A.-K."/>
            <person name="Ovreas L."/>
            <person name="Rohde M."/>
            <person name="Galperin M.Y."/>
            <person name="Jogler C."/>
        </authorList>
    </citation>
    <scope>NUCLEOTIDE SEQUENCE [LARGE SCALE GENOMIC DNA]</scope>
    <source>
        <strain evidence="3 4">Poly51</strain>
    </source>
</reference>
<keyword evidence="2" id="KW-0812">Transmembrane</keyword>